<gene>
    <name evidence="1" type="ORF">UV20_C0036G0003</name>
</gene>
<proteinExistence type="predicted"/>
<name>A0A0G1A059_9BACT</name>
<reference evidence="1 2" key="1">
    <citation type="journal article" date="2015" name="Nature">
        <title>rRNA introns, odd ribosomes, and small enigmatic genomes across a large radiation of phyla.</title>
        <authorList>
            <person name="Brown C.T."/>
            <person name="Hug L.A."/>
            <person name="Thomas B.C."/>
            <person name="Sharon I."/>
            <person name="Castelle C.J."/>
            <person name="Singh A."/>
            <person name="Wilkins M.J."/>
            <person name="Williams K.H."/>
            <person name="Banfield J.F."/>
        </authorList>
    </citation>
    <scope>NUCLEOTIDE SEQUENCE [LARGE SCALE GENOMIC DNA]</scope>
</reference>
<dbReference type="Proteomes" id="UP000034837">
    <property type="component" value="Unassembled WGS sequence"/>
</dbReference>
<evidence type="ECO:0000313" key="1">
    <source>
        <dbReference type="EMBL" id="KKS54289.1"/>
    </source>
</evidence>
<protein>
    <submittedName>
        <fullName evidence="1">Uncharacterized protein</fullName>
    </submittedName>
</protein>
<accession>A0A0G1A059</accession>
<comment type="caution">
    <text evidence="1">The sequence shown here is derived from an EMBL/GenBank/DDBJ whole genome shotgun (WGS) entry which is preliminary data.</text>
</comment>
<dbReference type="EMBL" id="LCDO01000036">
    <property type="protein sequence ID" value="KKS54289.1"/>
    <property type="molecule type" value="Genomic_DNA"/>
</dbReference>
<dbReference type="AlphaFoldDB" id="A0A0G1A059"/>
<sequence length="97" mass="11087">MSQFHCSINLNKGKNSFSVIGFGQSKKTRQNFKIAREANLRLVARKVVLVELKNGDNSPQTPWAALGAAREKIGKILDCRILVYLYDEIRTFFKRND</sequence>
<evidence type="ECO:0000313" key="2">
    <source>
        <dbReference type="Proteomes" id="UP000034837"/>
    </source>
</evidence>
<organism evidence="1 2">
    <name type="scientific">Candidatus Magasanikbacteria bacterium GW2011_GWA2_42_32</name>
    <dbReference type="NCBI Taxonomy" id="1619039"/>
    <lineage>
        <taxon>Bacteria</taxon>
        <taxon>Candidatus Magasanikiibacteriota</taxon>
    </lineage>
</organism>